<protein>
    <submittedName>
        <fullName evidence="1">Uncharacterized protein</fullName>
    </submittedName>
</protein>
<organism evidence="1 2">
    <name type="scientific">Rotaria magnacalcarata</name>
    <dbReference type="NCBI Taxonomy" id="392030"/>
    <lineage>
        <taxon>Eukaryota</taxon>
        <taxon>Metazoa</taxon>
        <taxon>Spiralia</taxon>
        <taxon>Gnathifera</taxon>
        <taxon>Rotifera</taxon>
        <taxon>Eurotatoria</taxon>
        <taxon>Bdelloidea</taxon>
        <taxon>Philodinida</taxon>
        <taxon>Philodinidae</taxon>
        <taxon>Rotaria</taxon>
    </lineage>
</organism>
<reference evidence="1" key="1">
    <citation type="submission" date="2021-02" db="EMBL/GenBank/DDBJ databases">
        <authorList>
            <person name="Nowell W R."/>
        </authorList>
    </citation>
    <scope>NUCLEOTIDE SEQUENCE</scope>
</reference>
<evidence type="ECO:0000313" key="1">
    <source>
        <dbReference type="EMBL" id="CAF4834570.1"/>
    </source>
</evidence>
<comment type="caution">
    <text evidence="1">The sequence shown here is derived from an EMBL/GenBank/DDBJ whole genome shotgun (WGS) entry which is preliminary data.</text>
</comment>
<accession>A0A8S3BTT7</accession>
<evidence type="ECO:0000313" key="2">
    <source>
        <dbReference type="Proteomes" id="UP000681720"/>
    </source>
</evidence>
<sequence length="36" mass="3917">TGLILSTIFIPSKFDLVEFNISSSSLKPSPEFNNSS</sequence>
<dbReference type="AlphaFoldDB" id="A0A8S3BTT7"/>
<dbReference type="Proteomes" id="UP000681720">
    <property type="component" value="Unassembled WGS sequence"/>
</dbReference>
<proteinExistence type="predicted"/>
<dbReference type="EMBL" id="CAJOBJ010158080">
    <property type="protein sequence ID" value="CAF4834570.1"/>
    <property type="molecule type" value="Genomic_DNA"/>
</dbReference>
<name>A0A8S3BTT7_9BILA</name>
<gene>
    <name evidence="1" type="ORF">GIL414_LOCUS48624</name>
</gene>
<feature type="non-terminal residue" evidence="1">
    <location>
        <position position="1"/>
    </location>
</feature>